<evidence type="ECO:0000259" key="6">
    <source>
        <dbReference type="PROSITE" id="PS50011"/>
    </source>
</evidence>
<dbReference type="InterPro" id="IPR008271">
    <property type="entry name" value="Ser/Thr_kinase_AS"/>
</dbReference>
<dbReference type="Pfam" id="PF00069">
    <property type="entry name" value="Pkinase"/>
    <property type="match status" value="1"/>
</dbReference>
<dbReference type="EC" id="2.7.11.1" evidence="1"/>
<dbReference type="Proteomes" id="UP000887569">
    <property type="component" value="Unplaced"/>
</dbReference>
<evidence type="ECO:0000313" key="7">
    <source>
        <dbReference type="Proteomes" id="UP000887569"/>
    </source>
</evidence>
<evidence type="ECO:0000256" key="2">
    <source>
        <dbReference type="ARBA" id="ARBA00022741"/>
    </source>
</evidence>
<dbReference type="AlphaFoldDB" id="A0A915B750"/>
<evidence type="ECO:0000256" key="1">
    <source>
        <dbReference type="ARBA" id="ARBA00012513"/>
    </source>
</evidence>
<evidence type="ECO:0000256" key="5">
    <source>
        <dbReference type="RuleBase" id="RU000304"/>
    </source>
</evidence>
<name>A0A915B750_PARUN</name>
<dbReference type="WBParaSite" id="PgR026_g075_t01">
    <property type="protein sequence ID" value="PgR026_g075_t01"/>
    <property type="gene ID" value="PgR026_g075"/>
</dbReference>
<keyword evidence="5" id="KW-0723">Serine/threonine-protein kinase</keyword>
<dbReference type="PANTHER" id="PTHR11909">
    <property type="entry name" value="CASEIN KINASE-RELATED"/>
    <property type="match status" value="1"/>
</dbReference>
<organism evidence="7 8">
    <name type="scientific">Parascaris univalens</name>
    <name type="common">Nematode worm</name>
    <dbReference type="NCBI Taxonomy" id="6257"/>
    <lineage>
        <taxon>Eukaryota</taxon>
        <taxon>Metazoa</taxon>
        <taxon>Ecdysozoa</taxon>
        <taxon>Nematoda</taxon>
        <taxon>Chromadorea</taxon>
        <taxon>Rhabditida</taxon>
        <taxon>Spirurina</taxon>
        <taxon>Ascaridomorpha</taxon>
        <taxon>Ascaridoidea</taxon>
        <taxon>Ascarididae</taxon>
        <taxon>Parascaris</taxon>
    </lineage>
</organism>
<keyword evidence="7" id="KW-1185">Reference proteome</keyword>
<feature type="binding site" evidence="4">
    <location>
        <position position="100"/>
    </location>
    <ligand>
        <name>ATP</name>
        <dbReference type="ChEBI" id="CHEBI:30616"/>
    </ligand>
</feature>
<proteinExistence type="inferred from homology"/>
<dbReference type="SUPFAM" id="SSF56112">
    <property type="entry name" value="Protein kinase-like (PK-like)"/>
    <property type="match status" value="1"/>
</dbReference>
<dbReference type="Gene3D" id="1.10.510.10">
    <property type="entry name" value="Transferase(Phosphotransferase) domain 1"/>
    <property type="match status" value="1"/>
</dbReference>
<sequence length="381" mass="43328">HISCVAVALLKRSQAFIVMTSTSHANDNVPTSFSSLSLPSGLVRLYPKLSQKNVPKALCKFGEKVADKWIISGLIGKGGYGQIYFAYDITSPKAICVAIKIEPKRRKGKTTRRMILEQKILLRLQGRSHAPLLWGSGSTDNFNYIVMQLLSINLNEIRKQSPFQRLSRPTMGRIVIQAIAALRDIHQLGYIHRDIKPQNMCFGLSQASKHRLIIVDYGLARRFRHSSGRLRPLREQCGFRGTTIYASLRSHDGKDLGPSDDLISLFYSAIEMVKGELPWKGLRRAEDVKLCKMAMQCDDFQVVAKNVGEQFRELGRAVTTMDVDDEPNYSALQDIMMDFTDHRKLSDPYDWDNDFQEVYQEYDLNRTQELHCDEYGDAMVA</sequence>
<comment type="similarity">
    <text evidence="5">Belongs to the protein kinase superfamily.</text>
</comment>
<dbReference type="GO" id="GO:0004674">
    <property type="term" value="F:protein serine/threonine kinase activity"/>
    <property type="evidence" value="ECO:0007669"/>
    <property type="project" value="UniProtKB-KW"/>
</dbReference>
<evidence type="ECO:0000256" key="4">
    <source>
        <dbReference type="PROSITE-ProRule" id="PRU10141"/>
    </source>
</evidence>
<feature type="domain" description="Protein kinase" evidence="6">
    <location>
        <begin position="69"/>
        <end position="345"/>
    </location>
</feature>
<keyword evidence="5" id="KW-0808">Transferase</keyword>
<dbReference type="InterPro" id="IPR000719">
    <property type="entry name" value="Prot_kinase_dom"/>
</dbReference>
<reference evidence="8" key="1">
    <citation type="submission" date="2022-11" db="UniProtKB">
        <authorList>
            <consortium name="WormBaseParasite"/>
        </authorList>
    </citation>
    <scope>IDENTIFICATION</scope>
</reference>
<dbReference type="InterPro" id="IPR011009">
    <property type="entry name" value="Kinase-like_dom_sf"/>
</dbReference>
<keyword evidence="2 4" id="KW-0547">Nucleotide-binding</keyword>
<evidence type="ECO:0000256" key="3">
    <source>
        <dbReference type="ARBA" id="ARBA00022840"/>
    </source>
</evidence>
<dbReference type="PROSITE" id="PS00107">
    <property type="entry name" value="PROTEIN_KINASE_ATP"/>
    <property type="match status" value="1"/>
</dbReference>
<dbReference type="InterPro" id="IPR050235">
    <property type="entry name" value="CK1_Ser-Thr_kinase"/>
</dbReference>
<keyword evidence="5" id="KW-0418">Kinase</keyword>
<dbReference type="PROSITE" id="PS50011">
    <property type="entry name" value="PROTEIN_KINASE_DOM"/>
    <property type="match status" value="1"/>
</dbReference>
<accession>A0A915B750</accession>
<dbReference type="GO" id="GO:0005524">
    <property type="term" value="F:ATP binding"/>
    <property type="evidence" value="ECO:0007669"/>
    <property type="project" value="UniProtKB-UniRule"/>
</dbReference>
<dbReference type="SMART" id="SM00220">
    <property type="entry name" value="S_TKc"/>
    <property type="match status" value="1"/>
</dbReference>
<keyword evidence="3 4" id="KW-0067">ATP-binding</keyword>
<protein>
    <recommendedName>
        <fullName evidence="1">non-specific serine/threonine protein kinase</fullName>
        <ecNumber evidence="1">2.7.11.1</ecNumber>
    </recommendedName>
</protein>
<evidence type="ECO:0000313" key="8">
    <source>
        <dbReference type="WBParaSite" id="PgR026_g075_t01"/>
    </source>
</evidence>
<dbReference type="PROSITE" id="PS00108">
    <property type="entry name" value="PROTEIN_KINASE_ST"/>
    <property type="match status" value="1"/>
</dbReference>
<dbReference type="InterPro" id="IPR017441">
    <property type="entry name" value="Protein_kinase_ATP_BS"/>
</dbReference>